<dbReference type="PANTHER" id="PTHR36832:SF1">
    <property type="entry name" value="SLR1174 PROTEIN"/>
    <property type="match status" value="1"/>
</dbReference>
<evidence type="ECO:0000313" key="3">
    <source>
        <dbReference type="Proteomes" id="UP000034803"/>
    </source>
</evidence>
<feature type="transmembrane region" description="Helical" evidence="1">
    <location>
        <begin position="207"/>
        <end position="227"/>
    </location>
</feature>
<feature type="transmembrane region" description="Helical" evidence="1">
    <location>
        <begin position="176"/>
        <end position="195"/>
    </location>
</feature>
<dbReference type="Pfam" id="PF06182">
    <property type="entry name" value="ABC2_membrane_6"/>
    <property type="match status" value="1"/>
</dbReference>
<accession>A0A0G0B019</accession>
<keyword evidence="1" id="KW-1133">Transmembrane helix</keyword>
<dbReference type="InterPro" id="IPR010390">
    <property type="entry name" value="ABC-2_transporter-like"/>
</dbReference>
<feature type="transmembrane region" description="Helical" evidence="1">
    <location>
        <begin position="233"/>
        <end position="251"/>
    </location>
</feature>
<feature type="transmembrane region" description="Helical" evidence="1">
    <location>
        <begin position="27"/>
        <end position="44"/>
    </location>
</feature>
<keyword evidence="1" id="KW-0472">Membrane</keyword>
<dbReference type="EMBL" id="LBOI01000002">
    <property type="protein sequence ID" value="KKP32130.1"/>
    <property type="molecule type" value="Genomic_DNA"/>
</dbReference>
<dbReference type="PANTHER" id="PTHR36832">
    <property type="entry name" value="SLR1174 PROTEIN-RELATED"/>
    <property type="match status" value="1"/>
</dbReference>
<feature type="transmembrane region" description="Helical" evidence="1">
    <location>
        <begin position="59"/>
        <end position="76"/>
    </location>
</feature>
<reference evidence="2 3" key="1">
    <citation type="journal article" date="2015" name="Nature">
        <title>rRNA introns, odd ribosomes, and small enigmatic genomes across a large radiation of phyla.</title>
        <authorList>
            <person name="Brown C.T."/>
            <person name="Hug L.A."/>
            <person name="Thomas B.C."/>
            <person name="Sharon I."/>
            <person name="Castelle C.J."/>
            <person name="Singh A."/>
            <person name="Wilkins M.J."/>
            <person name="Williams K.H."/>
            <person name="Banfield J.F."/>
        </authorList>
    </citation>
    <scope>NUCLEOTIDE SEQUENCE [LARGE SCALE GENOMIC DNA]</scope>
</reference>
<feature type="transmembrane region" description="Helical" evidence="1">
    <location>
        <begin position="113"/>
        <end position="130"/>
    </location>
</feature>
<name>A0A0G0B019_9BACT</name>
<gene>
    <name evidence="2" type="ORF">UR21_C0002G0049</name>
</gene>
<evidence type="ECO:0000256" key="1">
    <source>
        <dbReference type="SAM" id="Phobius"/>
    </source>
</evidence>
<dbReference type="AlphaFoldDB" id="A0A0G0B019"/>
<evidence type="ECO:0008006" key="4">
    <source>
        <dbReference type="Google" id="ProtNLM"/>
    </source>
</evidence>
<sequence>MKKFLSIFRISFQQEFAYKLNFVMWRIRNVMQILVFFFLWNAVFENRTGDLLGYNKEKILTYAFMLLVIRAITLSSRSVDVSGQISRGELSNFLVKPVNFFKYWITRDLSSKFLNIIFSLLEITLLLIFLKPNLFFQTSFLYVVFFIISIIVAIIIFFAISMIISFIPFWFPEIAWGSQFLFIVVVTEFLSGSFFPLDVLPMGVYKILKITPFPYLVFVPIKIYLGNLNYQEILVSLGIGTIWCFILLIIMKRIWLKGLKVYEAVGR</sequence>
<feature type="transmembrane region" description="Helical" evidence="1">
    <location>
        <begin position="142"/>
        <end position="170"/>
    </location>
</feature>
<dbReference type="Proteomes" id="UP000034803">
    <property type="component" value="Unassembled WGS sequence"/>
</dbReference>
<organism evidence="2 3">
    <name type="scientific">Candidatus Woesebacteria bacterium GW2011_GWC2_31_9</name>
    <dbReference type="NCBI Taxonomy" id="1618586"/>
    <lineage>
        <taxon>Bacteria</taxon>
        <taxon>Candidatus Woeseibacteriota</taxon>
    </lineage>
</organism>
<comment type="caution">
    <text evidence="2">The sequence shown here is derived from an EMBL/GenBank/DDBJ whole genome shotgun (WGS) entry which is preliminary data.</text>
</comment>
<keyword evidence="1" id="KW-0812">Transmembrane</keyword>
<protein>
    <recommendedName>
        <fullName evidence="4">ABC transporter permease</fullName>
    </recommendedName>
</protein>
<evidence type="ECO:0000313" key="2">
    <source>
        <dbReference type="EMBL" id="KKP32130.1"/>
    </source>
</evidence>
<proteinExistence type="predicted"/>